<proteinExistence type="predicted"/>
<dbReference type="Proteomes" id="UP001060170">
    <property type="component" value="Chromosome 2"/>
</dbReference>
<reference evidence="2" key="2">
    <citation type="journal article" date="2018" name="Mol. Plant Microbe Interact.">
        <title>Genome sequence resources for the wheat stripe rust pathogen (Puccinia striiformis f. sp. tritici) and the barley stripe rust pathogen (Puccinia striiformis f. sp. hordei).</title>
        <authorList>
            <person name="Xia C."/>
            <person name="Wang M."/>
            <person name="Yin C."/>
            <person name="Cornejo O.E."/>
            <person name="Hulbert S.H."/>
            <person name="Chen X."/>
        </authorList>
    </citation>
    <scope>NUCLEOTIDE SEQUENCE [LARGE SCALE GENOMIC DNA]</scope>
    <source>
        <strain evidence="2">93-210</strain>
    </source>
</reference>
<keyword evidence="2" id="KW-1185">Reference proteome</keyword>
<name>A0ACC0EV82_9BASI</name>
<accession>A0ACC0EV82</accession>
<comment type="caution">
    <text evidence="1">The sequence shown here is derived from an EMBL/GenBank/DDBJ whole genome shotgun (WGS) entry which is preliminary data.</text>
</comment>
<gene>
    <name evidence="1" type="ORF">MJO28_001272</name>
</gene>
<reference evidence="2" key="1">
    <citation type="journal article" date="2018" name="BMC Genomics">
        <title>Genomic insights into host adaptation between the wheat stripe rust pathogen (Puccinia striiformis f. sp. tritici) and the barley stripe rust pathogen (Puccinia striiformis f. sp. hordei).</title>
        <authorList>
            <person name="Xia C."/>
            <person name="Wang M."/>
            <person name="Yin C."/>
            <person name="Cornejo O.E."/>
            <person name="Hulbert S.H."/>
            <person name="Chen X."/>
        </authorList>
    </citation>
    <scope>NUCLEOTIDE SEQUENCE [LARGE SCALE GENOMIC DNA]</scope>
    <source>
        <strain evidence="2">93-210</strain>
    </source>
</reference>
<reference evidence="1 2" key="3">
    <citation type="journal article" date="2022" name="Microbiol. Spectr.">
        <title>Folding features and dynamics of 3D genome architecture in plant fungal pathogens.</title>
        <authorList>
            <person name="Xia C."/>
        </authorList>
    </citation>
    <scope>NUCLEOTIDE SEQUENCE [LARGE SCALE GENOMIC DNA]</scope>
    <source>
        <strain evidence="1 2">93-210</strain>
    </source>
</reference>
<evidence type="ECO:0000313" key="2">
    <source>
        <dbReference type="Proteomes" id="UP001060170"/>
    </source>
</evidence>
<organism evidence="1 2">
    <name type="scientific">Puccinia striiformis f. sp. tritici</name>
    <dbReference type="NCBI Taxonomy" id="168172"/>
    <lineage>
        <taxon>Eukaryota</taxon>
        <taxon>Fungi</taxon>
        <taxon>Dikarya</taxon>
        <taxon>Basidiomycota</taxon>
        <taxon>Pucciniomycotina</taxon>
        <taxon>Pucciniomycetes</taxon>
        <taxon>Pucciniales</taxon>
        <taxon>Pucciniaceae</taxon>
        <taxon>Puccinia</taxon>
    </lineage>
</organism>
<dbReference type="EMBL" id="CM045866">
    <property type="protein sequence ID" value="KAI7960783.1"/>
    <property type="molecule type" value="Genomic_DNA"/>
</dbReference>
<sequence>MLNRIVDLIFLLDQVTTKKKCRFQRIMSHSNKIFMLVAILSLIGSICAVPLELEQVTHNGSKYWVAIVAESPKVSENLLGHLGDYDTAPNGDHGLAAIFNVKDYEIRIANGCPQGRHEVLTLPARKQTAMAYNKFLPWVLVSADPGAKMDKETFDEIVPKTVGSEEWNFRLEVAAAARRPSDQDLPPKVRLQPESKDYWSHAAASFDLLFPLLN</sequence>
<evidence type="ECO:0000313" key="1">
    <source>
        <dbReference type="EMBL" id="KAI7960783.1"/>
    </source>
</evidence>
<protein>
    <submittedName>
        <fullName evidence="1">Uncharacterized protein</fullName>
    </submittedName>
</protein>